<dbReference type="Proteomes" id="UP000799779">
    <property type="component" value="Unassembled WGS sequence"/>
</dbReference>
<evidence type="ECO:0000313" key="3">
    <source>
        <dbReference type="Proteomes" id="UP000799779"/>
    </source>
</evidence>
<organism evidence="2 3">
    <name type="scientific">Amniculicola lignicola CBS 123094</name>
    <dbReference type="NCBI Taxonomy" id="1392246"/>
    <lineage>
        <taxon>Eukaryota</taxon>
        <taxon>Fungi</taxon>
        <taxon>Dikarya</taxon>
        <taxon>Ascomycota</taxon>
        <taxon>Pezizomycotina</taxon>
        <taxon>Dothideomycetes</taxon>
        <taxon>Pleosporomycetidae</taxon>
        <taxon>Pleosporales</taxon>
        <taxon>Amniculicolaceae</taxon>
        <taxon>Amniculicola</taxon>
    </lineage>
</organism>
<dbReference type="AlphaFoldDB" id="A0A6A5WCC4"/>
<keyword evidence="3" id="KW-1185">Reference proteome</keyword>
<protein>
    <submittedName>
        <fullName evidence="2">Uncharacterized protein</fullName>
    </submittedName>
</protein>
<proteinExistence type="predicted"/>
<evidence type="ECO:0000256" key="1">
    <source>
        <dbReference type="SAM" id="MobiDB-lite"/>
    </source>
</evidence>
<accession>A0A6A5WCC4</accession>
<reference evidence="2" key="1">
    <citation type="journal article" date="2020" name="Stud. Mycol.">
        <title>101 Dothideomycetes genomes: a test case for predicting lifestyles and emergence of pathogens.</title>
        <authorList>
            <person name="Haridas S."/>
            <person name="Albert R."/>
            <person name="Binder M."/>
            <person name="Bloem J."/>
            <person name="Labutti K."/>
            <person name="Salamov A."/>
            <person name="Andreopoulos B."/>
            <person name="Baker S."/>
            <person name="Barry K."/>
            <person name="Bills G."/>
            <person name="Bluhm B."/>
            <person name="Cannon C."/>
            <person name="Castanera R."/>
            <person name="Culley D."/>
            <person name="Daum C."/>
            <person name="Ezra D."/>
            <person name="Gonzalez J."/>
            <person name="Henrissat B."/>
            <person name="Kuo A."/>
            <person name="Liang C."/>
            <person name="Lipzen A."/>
            <person name="Lutzoni F."/>
            <person name="Magnuson J."/>
            <person name="Mondo S."/>
            <person name="Nolan M."/>
            <person name="Ohm R."/>
            <person name="Pangilinan J."/>
            <person name="Park H.-J."/>
            <person name="Ramirez L."/>
            <person name="Alfaro M."/>
            <person name="Sun H."/>
            <person name="Tritt A."/>
            <person name="Yoshinaga Y."/>
            <person name="Zwiers L.-H."/>
            <person name="Turgeon B."/>
            <person name="Goodwin S."/>
            <person name="Spatafora J."/>
            <person name="Crous P."/>
            <person name="Grigoriev I."/>
        </authorList>
    </citation>
    <scope>NUCLEOTIDE SEQUENCE</scope>
    <source>
        <strain evidence="2">CBS 123094</strain>
    </source>
</reference>
<gene>
    <name evidence="2" type="ORF">P154DRAFT_244156</name>
</gene>
<evidence type="ECO:0000313" key="2">
    <source>
        <dbReference type="EMBL" id="KAF1998778.1"/>
    </source>
</evidence>
<feature type="region of interest" description="Disordered" evidence="1">
    <location>
        <begin position="190"/>
        <end position="218"/>
    </location>
</feature>
<name>A0A6A5WCC4_9PLEO</name>
<dbReference type="EMBL" id="ML977601">
    <property type="protein sequence ID" value="KAF1998778.1"/>
    <property type="molecule type" value="Genomic_DNA"/>
</dbReference>
<feature type="region of interest" description="Disordered" evidence="1">
    <location>
        <begin position="242"/>
        <end position="283"/>
    </location>
</feature>
<sequence length="312" mass="33235">MVAEQRLGGFLAWYAGASALRKRTWYTVVREVDGERIWVDGGRARGGGRRYTFTPTGPVFAYGGEHAAPADSGGAQCWPWCGTLPPGGRSVVKGSAVVNNQRVLRGDMAEGRGGELVCTLRGGVLQGRGRRRRGIILPANEDGLGCRQQTACDTDACWVTGTMKRRSATKDTPPAARRGTRHGLVEQQADERPRCPGPGHGIAADRHAASRRVQTPLQGRSRTPALGICREPHQHPLLDQHRPHAQAPDAGVCAQDGRRPGLARHSSCPRAGLPSSIPSSMPAVAGHRDAIGLSTARRLPLQVIGVVPVPSP</sequence>